<evidence type="ECO:0000313" key="1">
    <source>
        <dbReference type="EMBL" id="OFI04961.1"/>
    </source>
</evidence>
<reference evidence="1 2" key="1">
    <citation type="submission" date="2016-06" db="EMBL/GenBank/DDBJ databases">
        <title>Genome sequence of Clostridium acetireducens DSM 10703.</title>
        <authorList>
            <person name="Poehlein A."/>
            <person name="Fluechter S."/>
            <person name="Duerre P."/>
            <person name="Daniel R."/>
        </authorList>
    </citation>
    <scope>NUCLEOTIDE SEQUENCE [LARGE SCALE GENOMIC DNA]</scope>
    <source>
        <strain evidence="1 2">DSM 10703</strain>
    </source>
</reference>
<dbReference type="STRING" id="1121290.CLAOCE_20320"/>
<keyword evidence="2" id="KW-1185">Reference proteome</keyword>
<protein>
    <submittedName>
        <fullName evidence="1">Uncharacterized protein</fullName>
    </submittedName>
</protein>
<name>A0A1E8EWG0_9CLOT</name>
<sequence>MTKQELFNYYYNLMSEEYRQEIKDFENFKMNNVINSIKVNFKNRDWIRVYQKLDGTVEWY</sequence>
<dbReference type="EMBL" id="LZFO01000038">
    <property type="protein sequence ID" value="OFI04961.1"/>
    <property type="molecule type" value="Genomic_DNA"/>
</dbReference>
<dbReference type="OrthoDB" id="1925217at2"/>
<gene>
    <name evidence="1" type="ORF">CLOACE_20320</name>
</gene>
<dbReference type="Proteomes" id="UP000175744">
    <property type="component" value="Unassembled WGS sequence"/>
</dbReference>
<evidence type="ECO:0000313" key="2">
    <source>
        <dbReference type="Proteomes" id="UP000175744"/>
    </source>
</evidence>
<accession>A0A1E8EWG0</accession>
<dbReference type="AlphaFoldDB" id="A0A1E8EWG0"/>
<organism evidence="1 2">
    <name type="scientific">Clostridium acetireducens DSM 10703</name>
    <dbReference type="NCBI Taxonomy" id="1121290"/>
    <lineage>
        <taxon>Bacteria</taxon>
        <taxon>Bacillati</taxon>
        <taxon>Bacillota</taxon>
        <taxon>Clostridia</taxon>
        <taxon>Eubacteriales</taxon>
        <taxon>Clostridiaceae</taxon>
        <taxon>Clostridium</taxon>
    </lineage>
</organism>
<proteinExistence type="predicted"/>
<dbReference type="RefSeq" id="WP_070111016.1">
    <property type="nucleotide sequence ID" value="NZ_LZFO01000038.1"/>
</dbReference>
<comment type="caution">
    <text evidence="1">The sequence shown here is derived from an EMBL/GenBank/DDBJ whole genome shotgun (WGS) entry which is preliminary data.</text>
</comment>